<feature type="compositionally biased region" description="Basic and acidic residues" evidence="3">
    <location>
        <begin position="233"/>
        <end position="245"/>
    </location>
</feature>
<evidence type="ECO:0000313" key="5">
    <source>
        <dbReference type="Proteomes" id="UP000050795"/>
    </source>
</evidence>
<feature type="domain" description="Ras-GEF" evidence="4">
    <location>
        <begin position="978"/>
        <end position="1304"/>
    </location>
</feature>
<sequence>MDCLKSVPVDKCCLVVQMPTVEEMKREVADITCEMQSVYIDDSARTLPATSTDTNTRPAHSSHFYKNQSACNINEVETHFTDNNYKTTLNHKTPDYDTKFGSLNLQHSDNHLHHHNSSDSRWSTMEDIGGNGEEQETTEGGLQSDPLENATEFKLNRFGSMLVSHKNTNENLLSKFISPSVNSSTSSGPREEQVSEEFIIDGKRYRQVYQRRVVLERKTTRDVFFLPGNNTETDLRTSNKNHYEYKSPNYDKQLSSQVSDESPLNNSKSSPNDFIINRPGLDLTVLHTRNNSADNEPCLSPAIILRSGNGTPNNYKGGHNSACSKCQTSSITTSTLNNNSNTSNGSHQLAETVKRLSISDVNKTGRRTRNIVRSLSNSLKRSVSAGIQRTRSLVKSVPGKSKMVEGNQRPQKKLSKVINNDVSEKDRNDKNDQEVNDTRSKQIMGYMYKFGVWDDQQPVLDPRLPVFFDLTAENGSNGLNGTVIPTAPEWHHAEVGLENIEQFQGAYVRSRTVACLQRFTQRSSASGKALHRSTYVQQTRLVRQLNRSGERKKDNSQTETEDNNKNRDLDHEEKVSNSTPTHLLTDPCVFDTNQFAKYDMRSEDCLHSTVEDNSARFVRCSNDRLQLLQSLCPSAAAATILLGKPMHDSQDNDDTNQENQFINTPNYSDETRVLVTANAWCPVSLRTKDPNSQLVFNSTNKENNGNGNVGSKSNSPKHSPSSMSVPEPTIRGGTLDGLLIYALNLLQSPIPSSHPDYLFPDVIRLMYPTFTTLEKVTERLIQIYVAYAPVEPGCQSSDWIDALTAADYLVTIATDIHPNQLSASLILRLNRFARLLMYDNQIISSALDISNEQAQSENPISQEPHRLLANRLLEKFPLFSSKQKLTNQVNGRYRTNSNRIQTNLDELCNKHETNNDLLAKKSMTMNNSSVRQNDRNSVEKVKRSSLQYPSLINDDIDLCITEPRRDAIQRASEFLEYDARSIAQEITQIEEEKFAEIEFQELLDIPHLEKGEAHSLARCVEHFNQITRWAKGMIFILAPNLLEKCSTLGSYHHEKINQKRSLFENFWSCHTSTASSNEVVKDRNKLQNDDATRSNVEVTITTNNEDDDSLPKVNTFNKNFTLLSSQHKDISVKKIISLNIMLLKMCEVLKHLKELHNFSSFLALLLAIQEVPECLLSKKSKQLVTTFSSYMKPPNFGEYRRDLEASQLPCLPYLGLIFQQLIHLHIGNPIHLPNSPTATLSRTDFSKYTNETDMRRNDSNSQMFKPLKVISTLPTSHKADMINVWRCWKHYMVLGYFIKRRERNIENLHHFPHHPEINRIINEFKDQYTDTLLDKAKDQLISLQRSKRNILSR</sequence>
<dbReference type="SMART" id="SM00147">
    <property type="entry name" value="RasGEF"/>
    <property type="match status" value="1"/>
</dbReference>
<dbReference type="InterPro" id="IPR023578">
    <property type="entry name" value="Ras_GEF_dom_sf"/>
</dbReference>
<dbReference type="Gene3D" id="1.10.840.10">
    <property type="entry name" value="Ras guanine-nucleotide exchange factors catalytic domain"/>
    <property type="match status" value="2"/>
</dbReference>
<organism evidence="5 6">
    <name type="scientific">Trichobilharzia regenti</name>
    <name type="common">Nasal bird schistosome</name>
    <dbReference type="NCBI Taxonomy" id="157069"/>
    <lineage>
        <taxon>Eukaryota</taxon>
        <taxon>Metazoa</taxon>
        <taxon>Spiralia</taxon>
        <taxon>Lophotrochozoa</taxon>
        <taxon>Platyhelminthes</taxon>
        <taxon>Trematoda</taxon>
        <taxon>Digenea</taxon>
        <taxon>Strigeidida</taxon>
        <taxon>Schistosomatoidea</taxon>
        <taxon>Schistosomatidae</taxon>
        <taxon>Trichobilharzia</taxon>
    </lineage>
</organism>
<evidence type="ECO:0000259" key="4">
    <source>
        <dbReference type="PROSITE" id="PS50009"/>
    </source>
</evidence>
<evidence type="ECO:0000256" key="2">
    <source>
        <dbReference type="PROSITE-ProRule" id="PRU00168"/>
    </source>
</evidence>
<dbReference type="GO" id="GO:0005085">
    <property type="term" value="F:guanyl-nucleotide exchange factor activity"/>
    <property type="evidence" value="ECO:0007669"/>
    <property type="project" value="UniProtKB-KW"/>
</dbReference>
<feature type="compositionally biased region" description="Basic and acidic residues" evidence="3">
    <location>
        <begin position="548"/>
        <end position="575"/>
    </location>
</feature>
<feature type="region of interest" description="Disordered" evidence="3">
    <location>
        <begin position="107"/>
        <end position="145"/>
    </location>
</feature>
<dbReference type="SUPFAM" id="SSF48366">
    <property type="entry name" value="Ras GEF"/>
    <property type="match status" value="2"/>
</dbReference>
<dbReference type="InterPro" id="IPR036964">
    <property type="entry name" value="RASGEF_cat_dom_sf"/>
</dbReference>
<dbReference type="PANTHER" id="PTHR23113:SF368">
    <property type="entry name" value="CELL DIVISION CONTROL PROTEIN 25"/>
    <property type="match status" value="1"/>
</dbReference>
<dbReference type="GO" id="GO:0007265">
    <property type="term" value="P:Ras protein signal transduction"/>
    <property type="evidence" value="ECO:0007669"/>
    <property type="project" value="TreeGrafter"/>
</dbReference>
<protein>
    <recommendedName>
        <fullName evidence="4">Ras-GEF domain-containing protein</fullName>
    </recommendedName>
</protein>
<name>A0AA85K7A0_TRIRE</name>
<feature type="compositionally biased region" description="Polar residues" evidence="3">
    <location>
        <begin position="250"/>
        <end position="272"/>
    </location>
</feature>
<reference evidence="5" key="1">
    <citation type="submission" date="2022-06" db="EMBL/GenBank/DDBJ databases">
        <authorList>
            <person name="Berger JAMES D."/>
            <person name="Berger JAMES D."/>
        </authorList>
    </citation>
    <scope>NUCLEOTIDE SEQUENCE [LARGE SCALE GENOMIC DNA]</scope>
</reference>
<reference evidence="6" key="2">
    <citation type="submission" date="2023-11" db="UniProtKB">
        <authorList>
            <consortium name="WormBaseParasite"/>
        </authorList>
    </citation>
    <scope>IDENTIFICATION</scope>
</reference>
<dbReference type="Proteomes" id="UP000050795">
    <property type="component" value="Unassembled WGS sequence"/>
</dbReference>
<feature type="compositionally biased region" description="Low complexity" evidence="3">
    <location>
        <begin position="697"/>
        <end position="724"/>
    </location>
</feature>
<keyword evidence="1 2" id="KW-0344">Guanine-nucleotide releasing factor</keyword>
<feature type="region of interest" description="Disordered" evidence="3">
    <location>
        <begin position="692"/>
        <end position="728"/>
    </location>
</feature>
<feature type="region of interest" description="Disordered" evidence="3">
    <location>
        <begin position="390"/>
        <end position="413"/>
    </location>
</feature>
<dbReference type="PANTHER" id="PTHR23113">
    <property type="entry name" value="GUANINE NUCLEOTIDE EXCHANGE FACTOR"/>
    <property type="match status" value="1"/>
</dbReference>
<proteinExistence type="predicted"/>
<dbReference type="WBParaSite" id="TREG1_64400.1">
    <property type="protein sequence ID" value="TREG1_64400.1"/>
    <property type="gene ID" value="TREG1_64400"/>
</dbReference>
<dbReference type="InterPro" id="IPR001895">
    <property type="entry name" value="RASGEF_cat_dom"/>
</dbReference>
<evidence type="ECO:0000256" key="1">
    <source>
        <dbReference type="ARBA" id="ARBA00022658"/>
    </source>
</evidence>
<feature type="region of interest" description="Disordered" evidence="3">
    <location>
        <begin position="229"/>
        <end position="275"/>
    </location>
</feature>
<feature type="region of interest" description="Disordered" evidence="3">
    <location>
        <begin position="544"/>
        <end position="583"/>
    </location>
</feature>
<evidence type="ECO:0000256" key="3">
    <source>
        <dbReference type="SAM" id="MobiDB-lite"/>
    </source>
</evidence>
<accession>A0AA85K7A0</accession>
<dbReference type="GO" id="GO:0005886">
    <property type="term" value="C:plasma membrane"/>
    <property type="evidence" value="ECO:0007669"/>
    <property type="project" value="TreeGrafter"/>
</dbReference>
<evidence type="ECO:0000313" key="6">
    <source>
        <dbReference type="WBParaSite" id="TREG1_64400.1"/>
    </source>
</evidence>
<dbReference type="Pfam" id="PF00617">
    <property type="entry name" value="RasGEF"/>
    <property type="match status" value="2"/>
</dbReference>
<keyword evidence="5" id="KW-1185">Reference proteome</keyword>
<dbReference type="InterPro" id="IPR008937">
    <property type="entry name" value="Ras-like_GEF"/>
</dbReference>
<dbReference type="PROSITE" id="PS50009">
    <property type="entry name" value="RASGEF_CAT"/>
    <property type="match status" value="1"/>
</dbReference>